<dbReference type="Proteomes" id="UP000689195">
    <property type="component" value="Unassembled WGS sequence"/>
</dbReference>
<reference evidence="1" key="1">
    <citation type="submission" date="2021-01" db="EMBL/GenBank/DDBJ databases">
        <authorList>
            <consortium name="Genoscope - CEA"/>
            <person name="William W."/>
        </authorList>
    </citation>
    <scope>NUCLEOTIDE SEQUENCE</scope>
</reference>
<organism evidence="1 2">
    <name type="scientific">Paramecium pentaurelia</name>
    <dbReference type="NCBI Taxonomy" id="43138"/>
    <lineage>
        <taxon>Eukaryota</taxon>
        <taxon>Sar</taxon>
        <taxon>Alveolata</taxon>
        <taxon>Ciliophora</taxon>
        <taxon>Intramacronucleata</taxon>
        <taxon>Oligohymenophorea</taxon>
        <taxon>Peniculida</taxon>
        <taxon>Parameciidae</taxon>
        <taxon>Paramecium</taxon>
    </lineage>
</organism>
<name>A0A8S1UUG1_9CILI</name>
<gene>
    <name evidence="1" type="ORF">PPENT_87.1.T0480013</name>
</gene>
<evidence type="ECO:0000313" key="1">
    <source>
        <dbReference type="EMBL" id="CAD8167823.1"/>
    </source>
</evidence>
<proteinExistence type="predicted"/>
<dbReference type="AlphaFoldDB" id="A0A8S1UUG1"/>
<protein>
    <submittedName>
        <fullName evidence="1">Uncharacterized protein</fullName>
    </submittedName>
</protein>
<sequence length="80" mass="9450">MITKQEYNQPIAFLNSNLVKGYDDQNLISWMLSKEKNFNLFERLLQASNLFQQIIFIISIFLKVIGTHQQTKEAKEMQLL</sequence>
<comment type="caution">
    <text evidence="1">The sequence shown here is derived from an EMBL/GenBank/DDBJ whole genome shotgun (WGS) entry which is preliminary data.</text>
</comment>
<accession>A0A8S1UUG1</accession>
<keyword evidence="2" id="KW-1185">Reference proteome</keyword>
<dbReference type="EMBL" id="CAJJDO010000048">
    <property type="protein sequence ID" value="CAD8167823.1"/>
    <property type="molecule type" value="Genomic_DNA"/>
</dbReference>
<evidence type="ECO:0000313" key="2">
    <source>
        <dbReference type="Proteomes" id="UP000689195"/>
    </source>
</evidence>